<comment type="similarity">
    <text evidence="1 9">Belongs to the phage and mitochondrial RNA polymerase family.</text>
</comment>
<evidence type="ECO:0000313" key="12">
    <source>
        <dbReference type="Proteomes" id="UP000595692"/>
    </source>
</evidence>
<keyword evidence="7" id="KW-1195">Viral transcription</keyword>
<keyword evidence="6 9" id="KW-0804">Transcription</keyword>
<reference evidence="11 12" key="1">
    <citation type="submission" date="2020-11" db="EMBL/GenBank/DDBJ databases">
        <authorList>
            <person name="Joergensen J.B."/>
            <person name="Djurhuus A.M."/>
            <person name="Carstens A.B."/>
            <person name="Kot W."/>
            <person name="Neve H."/>
            <person name="Morris C.E."/>
            <person name="Hansen L.H."/>
        </authorList>
    </citation>
    <scope>NUCLEOTIDE SEQUENCE [LARGE SCALE GENOMIC DNA]</scope>
</reference>
<keyword evidence="12" id="KW-1185">Reference proteome</keyword>
<dbReference type="PROSITE" id="PS00489">
    <property type="entry name" value="RNA_POL_PHAGE_2"/>
    <property type="match status" value="1"/>
</dbReference>
<dbReference type="GO" id="GO:0006351">
    <property type="term" value="P:DNA-templated transcription"/>
    <property type="evidence" value="ECO:0007669"/>
    <property type="project" value="InterPro"/>
</dbReference>
<feature type="domain" description="DNA-directed RNA polymerase N-terminal" evidence="10">
    <location>
        <begin position="6"/>
        <end position="300"/>
    </location>
</feature>
<evidence type="ECO:0000256" key="2">
    <source>
        <dbReference type="ARBA" id="ARBA00012418"/>
    </source>
</evidence>
<dbReference type="SMART" id="SM01311">
    <property type="entry name" value="RPOL_N"/>
    <property type="match status" value="1"/>
</dbReference>
<keyword evidence="5 9" id="KW-0548">Nucleotidyltransferase</keyword>
<dbReference type="PANTHER" id="PTHR10102">
    <property type="entry name" value="DNA-DIRECTED RNA POLYMERASE, MITOCHONDRIAL"/>
    <property type="match status" value="1"/>
</dbReference>
<keyword evidence="3 9" id="KW-0240">DNA-directed RNA polymerase</keyword>
<comment type="catalytic activity">
    <reaction evidence="8 9">
        <text>RNA(n) + a ribonucleoside 5'-triphosphate = RNA(n+1) + diphosphate</text>
        <dbReference type="Rhea" id="RHEA:21248"/>
        <dbReference type="Rhea" id="RHEA-COMP:14527"/>
        <dbReference type="Rhea" id="RHEA-COMP:17342"/>
        <dbReference type="ChEBI" id="CHEBI:33019"/>
        <dbReference type="ChEBI" id="CHEBI:61557"/>
        <dbReference type="ChEBI" id="CHEBI:140395"/>
        <dbReference type="EC" id="2.7.7.6"/>
    </reaction>
</comment>
<dbReference type="InterPro" id="IPR002092">
    <property type="entry name" value="DNA-dir_Rpol_phage-type"/>
</dbReference>
<evidence type="ECO:0000256" key="5">
    <source>
        <dbReference type="ARBA" id="ARBA00022695"/>
    </source>
</evidence>
<accession>A0A7T8IWH3</accession>
<dbReference type="GO" id="GO:0003677">
    <property type="term" value="F:DNA binding"/>
    <property type="evidence" value="ECO:0007669"/>
    <property type="project" value="InterPro"/>
</dbReference>
<evidence type="ECO:0000256" key="7">
    <source>
        <dbReference type="ARBA" id="ARBA00023314"/>
    </source>
</evidence>
<dbReference type="InterPro" id="IPR029262">
    <property type="entry name" value="RPOL_N"/>
</dbReference>
<dbReference type="PROSITE" id="PS00900">
    <property type="entry name" value="RNA_POL_PHAGE_1"/>
    <property type="match status" value="1"/>
</dbReference>
<sequence>MTYDREAQLKYELEQDAVASAERLEKLRAQALDGDVTLPKASRFIGRAYATVKESMEKEQQVMRRGPGAKFGKWLKALDLNVASVLAIRECITHLTGHKVRTKPVTVQVLAGAIGRLFELEIRIKEAELVNPVYMDKIHEQVKERRTTSKHHLSGVYTKAYEQVMKDFADSKLSAPEVVQLGKFGLQACMDAGLVVQVKAYGNKGKMYYYEMADEVSEFLHSYDNRDVAGVMDNCAGTMSCPPDPWTSLMGGGYLSPRRKQHASLMSLHGVRKSERARLREAFTAENMPKVFECANYMQGTAMELHKPTLDRIKSSWQLGGGIMGIPTRFMPPKPVCPLPEDWNKAKGTDEELAVFFNWKRQATAWYDLKREWSSKVREIGGFMKAAAKPQGPLWLPVFMDTRGRWYYRSSPNPQGSDLAKACLHFHNKKALGPRGVYWLKVAVANSFGFDKERFDKRAEWTEQNWDVIVRSLSAPEDHADTFGSDSPWVMFSAAYELQQAYLSGNPETYCTGVPVHMDATCSGLQHFSALLLDPVGGQYVNLFDPEFVGPKQDIYSKVATNTLKALERDLESNDPVVVAMAQFWLARGIPRNMAKTPVMTYVYGATLRGTSEFVQDFTEKEWGSDIFGEDLSPFKSAMYLARKLFQGIGATVPAAEALMHWLRQVARQMPNGKRMEWATPTGFLVQHDYQGFDEINVYLRSCGQREALVREFNDDTNSISMQNAISPNFVHALDASHLTLVALAMKALGLDGLFIHDSFGTHPSDVDTMHRLIREKFVELYQNDVLGDFLWAVGAEGEIPMRGRLELKQVLESEFFFC</sequence>
<evidence type="ECO:0000256" key="3">
    <source>
        <dbReference type="ARBA" id="ARBA00022478"/>
    </source>
</evidence>
<dbReference type="EMBL" id="MW286266">
    <property type="protein sequence ID" value="QQO90797.1"/>
    <property type="molecule type" value="Genomic_DNA"/>
</dbReference>
<evidence type="ECO:0000256" key="9">
    <source>
        <dbReference type="RuleBase" id="RU003805"/>
    </source>
</evidence>
<evidence type="ECO:0000256" key="8">
    <source>
        <dbReference type="ARBA" id="ARBA00048552"/>
    </source>
</evidence>
<dbReference type="PANTHER" id="PTHR10102:SF0">
    <property type="entry name" value="DNA-DIRECTED RNA POLYMERASE, MITOCHONDRIAL"/>
    <property type="match status" value="1"/>
</dbReference>
<proteinExistence type="inferred from homology"/>
<dbReference type="GO" id="GO:0000428">
    <property type="term" value="C:DNA-directed RNA polymerase complex"/>
    <property type="evidence" value="ECO:0007669"/>
    <property type="project" value="UniProtKB-KW"/>
</dbReference>
<dbReference type="InterPro" id="IPR043502">
    <property type="entry name" value="DNA/RNA_pol_sf"/>
</dbReference>
<protein>
    <recommendedName>
        <fullName evidence="2 9">DNA-directed RNA polymerase</fullName>
        <ecNumber evidence="2 9">2.7.7.6</ecNumber>
    </recommendedName>
</protein>
<evidence type="ECO:0000256" key="1">
    <source>
        <dbReference type="ARBA" id="ARBA00009493"/>
    </source>
</evidence>
<evidence type="ECO:0000256" key="4">
    <source>
        <dbReference type="ARBA" id="ARBA00022679"/>
    </source>
</evidence>
<evidence type="ECO:0000259" key="10">
    <source>
        <dbReference type="SMART" id="SM01311"/>
    </source>
</evidence>
<dbReference type="InterPro" id="IPR046950">
    <property type="entry name" value="DNA-dir_Rpol_C_phage-type"/>
</dbReference>
<comment type="function">
    <text evidence="9">DNA-dependent RNA polymerase catalyzes the transcription of DNA into RNA using the four ribonucleoside triphosphates as substrates.</text>
</comment>
<evidence type="ECO:0000256" key="6">
    <source>
        <dbReference type="ARBA" id="ARBA00023163"/>
    </source>
</evidence>
<dbReference type="Gene3D" id="1.10.287.280">
    <property type="match status" value="1"/>
</dbReference>
<dbReference type="EC" id="2.7.7.6" evidence="2 9"/>
<dbReference type="GO" id="GO:0019083">
    <property type="term" value="P:viral transcription"/>
    <property type="evidence" value="ECO:0007669"/>
    <property type="project" value="UniProtKB-KW"/>
</dbReference>
<dbReference type="GO" id="GO:0003899">
    <property type="term" value="F:DNA-directed RNA polymerase activity"/>
    <property type="evidence" value="ECO:0007669"/>
    <property type="project" value="UniProtKB-EC"/>
</dbReference>
<evidence type="ECO:0000313" key="11">
    <source>
        <dbReference type="EMBL" id="QQO90797.1"/>
    </source>
</evidence>
<dbReference type="InterPro" id="IPR037159">
    <property type="entry name" value="RNA_POL_N_sf"/>
</dbReference>
<dbReference type="Proteomes" id="UP000595692">
    <property type="component" value="Segment"/>
</dbReference>
<dbReference type="Gene3D" id="1.10.150.20">
    <property type="entry name" value="5' to 3' exonuclease, C-terminal subdomain"/>
    <property type="match status" value="1"/>
</dbReference>
<keyword evidence="4 9" id="KW-0808">Transferase</keyword>
<dbReference type="Gene3D" id="1.10.1320.10">
    <property type="entry name" value="DNA-directed RNA polymerase, N-terminal domain"/>
    <property type="match status" value="1"/>
</dbReference>
<organism evidence="11 12">
    <name type="scientific">Pseudomonas phage Bertil</name>
    <dbReference type="NCBI Taxonomy" id="2801385"/>
    <lineage>
        <taxon>Viruses</taxon>
        <taxon>Duplodnaviria</taxon>
        <taxon>Heunggongvirae</taxon>
        <taxon>Uroviricota</taxon>
        <taxon>Caudoviricetes</taxon>
        <taxon>Autographivirales</taxon>
        <taxon>Autoscriptoviridae</taxon>
        <taxon>Bertilvirus</taxon>
        <taxon>Bertilvirus bertil</taxon>
    </lineage>
</organism>
<name>A0A7T8IWH3_9CAUD</name>
<dbReference type="SUPFAM" id="SSF56672">
    <property type="entry name" value="DNA/RNA polymerases"/>
    <property type="match status" value="1"/>
</dbReference>
<dbReference type="Pfam" id="PF00940">
    <property type="entry name" value="RNA_pol"/>
    <property type="match status" value="1"/>
</dbReference>